<proteinExistence type="predicted"/>
<accession>A0ABW8Y3U2</accession>
<organism evidence="1 2">
    <name type="scientific">Chryseobacterium terrae</name>
    <dbReference type="NCBI Taxonomy" id="3163299"/>
    <lineage>
        <taxon>Bacteria</taxon>
        <taxon>Pseudomonadati</taxon>
        <taxon>Bacteroidota</taxon>
        <taxon>Flavobacteriia</taxon>
        <taxon>Flavobacteriales</taxon>
        <taxon>Weeksellaceae</taxon>
        <taxon>Chryseobacterium group</taxon>
        <taxon>Chryseobacterium</taxon>
    </lineage>
</organism>
<sequence>MNTIIVHPTTPEEASFLENLLKRMKFSFEKVSEEIVTVSPEELKSINIGIDEANDNKLADNSDVHKKARELCSK</sequence>
<dbReference type="RefSeq" id="WP_408089371.1">
    <property type="nucleotide sequence ID" value="NZ_JBELPY010000004.1"/>
</dbReference>
<dbReference type="Proteomes" id="UP001629058">
    <property type="component" value="Unassembled WGS sequence"/>
</dbReference>
<name>A0ABW8Y3U2_9FLAO</name>
<evidence type="ECO:0000313" key="1">
    <source>
        <dbReference type="EMBL" id="MFL9833985.1"/>
    </source>
</evidence>
<evidence type="ECO:0000313" key="2">
    <source>
        <dbReference type="Proteomes" id="UP001629058"/>
    </source>
</evidence>
<dbReference type="EMBL" id="JBELPY010000004">
    <property type="protein sequence ID" value="MFL9833985.1"/>
    <property type="molecule type" value="Genomic_DNA"/>
</dbReference>
<gene>
    <name evidence="1" type="ORF">ABS765_08090</name>
</gene>
<protein>
    <submittedName>
        <fullName evidence="1">Uncharacterized protein</fullName>
    </submittedName>
</protein>
<comment type="caution">
    <text evidence="1">The sequence shown here is derived from an EMBL/GenBank/DDBJ whole genome shotgun (WGS) entry which is preliminary data.</text>
</comment>
<reference evidence="1 2" key="1">
    <citation type="submission" date="2024-06" db="EMBL/GenBank/DDBJ databases">
        <authorList>
            <person name="Kaempfer P."/>
            <person name="Viver T."/>
        </authorList>
    </citation>
    <scope>NUCLEOTIDE SEQUENCE [LARGE SCALE GENOMIC DNA]</scope>
    <source>
        <strain evidence="1 2">ST-37</strain>
    </source>
</reference>
<keyword evidence="2" id="KW-1185">Reference proteome</keyword>